<proteinExistence type="predicted"/>
<evidence type="ECO:0000313" key="3">
    <source>
        <dbReference type="Proteomes" id="UP000265520"/>
    </source>
</evidence>
<dbReference type="PANTHER" id="PTHR48202">
    <property type="entry name" value="ALPHA/BETA-HYDROLASES SUPERFAMILY PROTEIN"/>
    <property type="match status" value="1"/>
</dbReference>
<protein>
    <submittedName>
        <fullName evidence="2">Uncharacterized protein</fullName>
    </submittedName>
</protein>
<dbReference type="AlphaFoldDB" id="A0A392W9X4"/>
<dbReference type="PANTHER" id="PTHR48202:SF1">
    <property type="entry name" value="ALPHA_BETA-HYDROLASES SUPERFAMILY PROTEIN"/>
    <property type="match status" value="1"/>
</dbReference>
<comment type="caution">
    <text evidence="2">The sequence shown here is derived from an EMBL/GenBank/DDBJ whole genome shotgun (WGS) entry which is preliminary data.</text>
</comment>
<name>A0A392W9X4_9FABA</name>
<reference evidence="2 3" key="1">
    <citation type="journal article" date="2018" name="Front. Plant Sci.">
        <title>Red Clover (Trifolium pratense) and Zigzag Clover (T. medium) - A Picture of Genomic Similarities and Differences.</title>
        <authorList>
            <person name="Dluhosova J."/>
            <person name="Istvanek J."/>
            <person name="Nedelnik J."/>
            <person name="Repkova J."/>
        </authorList>
    </citation>
    <scope>NUCLEOTIDE SEQUENCE [LARGE SCALE GENOMIC DNA]</scope>
    <source>
        <strain evidence="3">cv. 10/8</strain>
        <tissue evidence="2">Leaf</tissue>
    </source>
</reference>
<feature type="non-terminal residue" evidence="2">
    <location>
        <position position="68"/>
    </location>
</feature>
<dbReference type="Proteomes" id="UP000265520">
    <property type="component" value="Unassembled WGS sequence"/>
</dbReference>
<keyword evidence="3" id="KW-1185">Reference proteome</keyword>
<organism evidence="2 3">
    <name type="scientific">Trifolium medium</name>
    <dbReference type="NCBI Taxonomy" id="97028"/>
    <lineage>
        <taxon>Eukaryota</taxon>
        <taxon>Viridiplantae</taxon>
        <taxon>Streptophyta</taxon>
        <taxon>Embryophyta</taxon>
        <taxon>Tracheophyta</taxon>
        <taxon>Spermatophyta</taxon>
        <taxon>Magnoliopsida</taxon>
        <taxon>eudicotyledons</taxon>
        <taxon>Gunneridae</taxon>
        <taxon>Pentapetalae</taxon>
        <taxon>rosids</taxon>
        <taxon>fabids</taxon>
        <taxon>Fabales</taxon>
        <taxon>Fabaceae</taxon>
        <taxon>Papilionoideae</taxon>
        <taxon>50 kb inversion clade</taxon>
        <taxon>NPAAA clade</taxon>
        <taxon>Hologalegina</taxon>
        <taxon>IRL clade</taxon>
        <taxon>Trifolieae</taxon>
        <taxon>Trifolium</taxon>
    </lineage>
</organism>
<dbReference type="EMBL" id="LXQA011393422">
    <property type="protein sequence ID" value="MCI95655.1"/>
    <property type="molecule type" value="Genomic_DNA"/>
</dbReference>
<feature type="non-terminal residue" evidence="2">
    <location>
        <position position="1"/>
    </location>
</feature>
<evidence type="ECO:0000313" key="2">
    <source>
        <dbReference type="EMBL" id="MCI95655.1"/>
    </source>
</evidence>
<sequence>SCDNAENVFFKPSLPGNAETRDIAEALQVIEEGGLHLDEPPEDDDDDGGIGGKGIGIKILEGTTVLGL</sequence>
<accession>A0A392W9X4</accession>
<evidence type="ECO:0000256" key="1">
    <source>
        <dbReference type="SAM" id="MobiDB-lite"/>
    </source>
</evidence>
<feature type="region of interest" description="Disordered" evidence="1">
    <location>
        <begin position="32"/>
        <end position="53"/>
    </location>
</feature>